<evidence type="ECO:0000256" key="1">
    <source>
        <dbReference type="SAM" id="Phobius"/>
    </source>
</evidence>
<dbReference type="PANTHER" id="PTHR36435">
    <property type="entry name" value="SLR1288 PROTEIN"/>
    <property type="match status" value="1"/>
</dbReference>
<dbReference type="RefSeq" id="WP_137066443.1">
    <property type="nucleotide sequence ID" value="NZ_CP040748.1"/>
</dbReference>
<feature type="domain" description="CAAX prenyl protease 2/Lysostaphin resistance protein A-like" evidence="2">
    <location>
        <begin position="183"/>
        <end position="277"/>
    </location>
</feature>
<keyword evidence="4" id="KW-1185">Reference proteome</keyword>
<feature type="transmembrane region" description="Helical" evidence="1">
    <location>
        <begin position="47"/>
        <end position="76"/>
    </location>
</feature>
<dbReference type="InterPro" id="IPR003675">
    <property type="entry name" value="Rce1/LyrA-like_dom"/>
</dbReference>
<sequence length="351" mass="37187">MSETGGVTYGVPHQPAPVPAPQWPGAAVALEYQQLHRARGGRVWRSVVGAVLLAGLGFGVMPVLWTFVFMAAGAAVGRDPQALLDELLNVTNITPWGLAYLVATLASLIPVTWLVTFVMHRLRPGWTTSVFGRMRWKYFAVCLGLSVVALFATLVVGALTPQDALSTGESTGLNEFTRTSLAYLAIVVLVVPFQAAGEEYFFRGYLTQACGGLFSSLWVSRVVAVVVPAFLFALAHGAQDPPIFVDRLAFGLVAGVLVIATGGLEAAIAMHVLNNVVAFGVAVLFGDMAGALDPQAGTWWTLPSTLTQSLLYLALAWSVARRMGLANSVWGAVLSQPRGRVYGSSTKAPSA</sequence>
<dbReference type="InterPro" id="IPR052710">
    <property type="entry name" value="CAAX_protease"/>
</dbReference>
<evidence type="ECO:0000313" key="3">
    <source>
        <dbReference type="EMBL" id="TKI61498.1"/>
    </source>
</evidence>
<dbReference type="OrthoDB" id="2680086at2"/>
<proteinExistence type="predicted"/>
<evidence type="ECO:0000259" key="2">
    <source>
        <dbReference type="Pfam" id="PF02517"/>
    </source>
</evidence>
<dbReference type="GO" id="GO:0006508">
    <property type="term" value="P:proteolysis"/>
    <property type="evidence" value="ECO:0007669"/>
    <property type="project" value="UniProtKB-KW"/>
</dbReference>
<name>A0A4U2YK32_9ACTN</name>
<dbReference type="EMBL" id="SZPY01000003">
    <property type="protein sequence ID" value="TKI61498.1"/>
    <property type="molecule type" value="Genomic_DNA"/>
</dbReference>
<dbReference type="GO" id="GO:0080120">
    <property type="term" value="P:CAAX-box protein maturation"/>
    <property type="evidence" value="ECO:0007669"/>
    <property type="project" value="UniProtKB-ARBA"/>
</dbReference>
<feature type="transmembrane region" description="Helical" evidence="1">
    <location>
        <begin position="248"/>
        <end position="268"/>
    </location>
</feature>
<reference evidence="3 4" key="1">
    <citation type="submission" date="2019-04" db="EMBL/GenBank/DDBJ databases">
        <authorList>
            <person name="Dong K."/>
        </authorList>
    </citation>
    <scope>NUCLEOTIDE SEQUENCE [LARGE SCALE GENOMIC DNA]</scope>
    <source>
        <strain evidence="4">dk3543</strain>
    </source>
</reference>
<keyword evidence="1" id="KW-0812">Transmembrane</keyword>
<keyword evidence="3" id="KW-0645">Protease</keyword>
<feature type="transmembrane region" description="Helical" evidence="1">
    <location>
        <begin position="138"/>
        <end position="160"/>
    </location>
</feature>
<feature type="transmembrane region" description="Helical" evidence="1">
    <location>
        <begin position="180"/>
        <end position="197"/>
    </location>
</feature>
<comment type="caution">
    <text evidence="3">The sequence shown here is derived from an EMBL/GenBank/DDBJ whole genome shotgun (WGS) entry which is preliminary data.</text>
</comment>
<organism evidence="3 4">
    <name type="scientific">Nocardioides jishulii</name>
    <dbReference type="NCBI Taxonomy" id="2575440"/>
    <lineage>
        <taxon>Bacteria</taxon>
        <taxon>Bacillati</taxon>
        <taxon>Actinomycetota</taxon>
        <taxon>Actinomycetes</taxon>
        <taxon>Propionibacteriales</taxon>
        <taxon>Nocardioidaceae</taxon>
        <taxon>Nocardioides</taxon>
    </lineage>
</organism>
<accession>A0A4U2YK32</accession>
<evidence type="ECO:0000313" key="4">
    <source>
        <dbReference type="Proteomes" id="UP000307808"/>
    </source>
</evidence>
<dbReference type="Pfam" id="PF02517">
    <property type="entry name" value="Rce1-like"/>
    <property type="match status" value="1"/>
</dbReference>
<feature type="transmembrane region" description="Helical" evidence="1">
    <location>
        <begin position="218"/>
        <end position="236"/>
    </location>
</feature>
<dbReference type="GO" id="GO:0004175">
    <property type="term" value="F:endopeptidase activity"/>
    <property type="evidence" value="ECO:0007669"/>
    <property type="project" value="UniProtKB-ARBA"/>
</dbReference>
<keyword evidence="1" id="KW-1133">Transmembrane helix</keyword>
<dbReference type="PANTHER" id="PTHR36435:SF1">
    <property type="entry name" value="CAAX AMINO TERMINAL PROTEASE FAMILY PROTEIN"/>
    <property type="match status" value="1"/>
</dbReference>
<feature type="transmembrane region" description="Helical" evidence="1">
    <location>
        <begin position="298"/>
        <end position="320"/>
    </location>
</feature>
<feature type="transmembrane region" description="Helical" evidence="1">
    <location>
        <begin position="275"/>
        <end position="292"/>
    </location>
</feature>
<gene>
    <name evidence="3" type="ORF">FC770_11970</name>
</gene>
<keyword evidence="3" id="KW-0482">Metalloprotease</keyword>
<keyword evidence="3" id="KW-0378">Hydrolase</keyword>
<dbReference type="GO" id="GO:0008237">
    <property type="term" value="F:metallopeptidase activity"/>
    <property type="evidence" value="ECO:0007669"/>
    <property type="project" value="UniProtKB-KW"/>
</dbReference>
<keyword evidence="1" id="KW-0472">Membrane</keyword>
<protein>
    <submittedName>
        <fullName evidence="3">CPBP family intramembrane metalloprotease</fullName>
    </submittedName>
</protein>
<feature type="transmembrane region" description="Helical" evidence="1">
    <location>
        <begin position="96"/>
        <end position="118"/>
    </location>
</feature>
<dbReference type="AlphaFoldDB" id="A0A4U2YK32"/>
<dbReference type="Proteomes" id="UP000307808">
    <property type="component" value="Unassembled WGS sequence"/>
</dbReference>